<name>A0A098TKR2_9CYAN</name>
<evidence type="ECO:0000256" key="6">
    <source>
        <dbReference type="ARBA" id="ARBA00031818"/>
    </source>
</evidence>
<dbReference type="GO" id="GO:0070043">
    <property type="term" value="F:rRNA (guanine-N7-)-methyltransferase activity"/>
    <property type="evidence" value="ECO:0007669"/>
    <property type="project" value="TreeGrafter"/>
</dbReference>
<dbReference type="PANTHER" id="PTHR31760">
    <property type="entry name" value="S-ADENOSYL-L-METHIONINE-DEPENDENT METHYLTRANSFERASES SUPERFAMILY PROTEIN"/>
    <property type="match status" value="1"/>
</dbReference>
<dbReference type="GO" id="GO:0005829">
    <property type="term" value="C:cytosol"/>
    <property type="evidence" value="ECO:0007669"/>
    <property type="project" value="TreeGrafter"/>
</dbReference>
<keyword evidence="3" id="KW-0489">Methyltransferase</keyword>
<evidence type="ECO:0000256" key="5">
    <source>
        <dbReference type="ARBA" id="ARBA00022691"/>
    </source>
</evidence>
<comment type="caution">
    <text evidence="7">The sequence shown here is derived from an EMBL/GenBank/DDBJ whole genome shotgun (WGS) entry which is preliminary data.</text>
</comment>
<evidence type="ECO:0000256" key="1">
    <source>
        <dbReference type="ARBA" id="ARBA00022490"/>
    </source>
</evidence>
<sequence>MDSIQKKVTCLQQLQTTLQLETLRPLVGRSEQVCQLPPHRGAYDLALVRAVGTASVCAEYALPLLRERGGAILYRGDNGRGKIPLP</sequence>
<evidence type="ECO:0000256" key="3">
    <source>
        <dbReference type="ARBA" id="ARBA00022603"/>
    </source>
</evidence>
<dbReference type="Gene3D" id="3.40.50.150">
    <property type="entry name" value="Vaccinia Virus protein VP39"/>
    <property type="match status" value="1"/>
</dbReference>
<gene>
    <name evidence="7" type="ORF">DO97_08650</name>
</gene>
<dbReference type="AlphaFoldDB" id="A0A098TKR2"/>
<proteinExistence type="predicted"/>
<dbReference type="Proteomes" id="UP000030170">
    <property type="component" value="Unassembled WGS sequence"/>
</dbReference>
<dbReference type="InterPro" id="IPR003682">
    <property type="entry name" value="rRNA_ssu_MeTfrase_G"/>
</dbReference>
<protein>
    <recommendedName>
        <fullName evidence="6">Glucose-inhibited division protein B</fullName>
    </recommendedName>
</protein>
<keyword evidence="1" id="KW-0963">Cytoplasm</keyword>
<dbReference type="STRING" id="1497020.DO97_08650"/>
<reference evidence="7 8" key="1">
    <citation type="journal article" date="2014" name="Mol. Ecol.">
        <title>Evolution of Synechococcus.</title>
        <authorList>
            <person name="Dvorak P."/>
            <person name="Casamatta D."/>
            <person name="Hasler P."/>
            <person name="Poulickova A."/>
            <person name="Ondrej V."/>
            <person name="Sanges R."/>
        </authorList>
    </citation>
    <scope>NUCLEOTIDE SEQUENCE [LARGE SCALE GENOMIC DNA]</scope>
    <source>
        <strain evidence="7 8">CAUP A 1101</strain>
    </source>
</reference>
<keyword evidence="2" id="KW-0698">rRNA processing</keyword>
<dbReference type="Pfam" id="PF02527">
    <property type="entry name" value="GidB"/>
    <property type="match status" value="1"/>
</dbReference>
<accession>A0A098TKR2</accession>
<evidence type="ECO:0000256" key="4">
    <source>
        <dbReference type="ARBA" id="ARBA00022679"/>
    </source>
</evidence>
<dbReference type="PANTHER" id="PTHR31760:SF0">
    <property type="entry name" value="S-ADENOSYL-L-METHIONINE-DEPENDENT METHYLTRANSFERASES SUPERFAMILY PROTEIN"/>
    <property type="match status" value="1"/>
</dbReference>
<keyword evidence="8" id="KW-1185">Reference proteome</keyword>
<evidence type="ECO:0000256" key="2">
    <source>
        <dbReference type="ARBA" id="ARBA00022552"/>
    </source>
</evidence>
<dbReference type="InterPro" id="IPR029063">
    <property type="entry name" value="SAM-dependent_MTases_sf"/>
</dbReference>
<dbReference type="EMBL" id="JJML01000026">
    <property type="protein sequence ID" value="KGF72437.1"/>
    <property type="molecule type" value="Genomic_DNA"/>
</dbReference>
<keyword evidence="4" id="KW-0808">Transferase</keyword>
<organism evidence="7 8">
    <name type="scientific">Neosynechococcus sphagnicola sy1</name>
    <dbReference type="NCBI Taxonomy" id="1497020"/>
    <lineage>
        <taxon>Bacteria</taxon>
        <taxon>Bacillati</taxon>
        <taxon>Cyanobacteriota</taxon>
        <taxon>Cyanophyceae</taxon>
        <taxon>Neosynechococcales</taxon>
        <taxon>Neosynechococcaceae</taxon>
        <taxon>Neosynechococcus</taxon>
    </lineage>
</organism>
<evidence type="ECO:0000313" key="8">
    <source>
        <dbReference type="Proteomes" id="UP000030170"/>
    </source>
</evidence>
<evidence type="ECO:0000313" key="7">
    <source>
        <dbReference type="EMBL" id="KGF72437.1"/>
    </source>
</evidence>
<keyword evidence="5" id="KW-0949">S-adenosyl-L-methionine</keyword>